<gene>
    <name evidence="2" type="ORF">MP11Mi_22200</name>
</gene>
<feature type="transmembrane region" description="Helical" evidence="1">
    <location>
        <begin position="34"/>
        <end position="58"/>
    </location>
</feature>
<keyword evidence="1" id="KW-0472">Membrane</keyword>
<protein>
    <submittedName>
        <fullName evidence="2">Uncharacterized protein</fullName>
    </submittedName>
</protein>
<keyword evidence="1" id="KW-1133">Transmembrane helix</keyword>
<proteinExistence type="predicted"/>
<dbReference type="EMBL" id="CP128986">
    <property type="protein sequence ID" value="WOC13123.1"/>
    <property type="molecule type" value="Genomic_DNA"/>
</dbReference>
<evidence type="ECO:0000256" key="1">
    <source>
        <dbReference type="SAM" id="Phobius"/>
    </source>
</evidence>
<evidence type="ECO:0000313" key="2">
    <source>
        <dbReference type="EMBL" id="WOC13123.1"/>
    </source>
</evidence>
<organism evidence="2">
    <name type="scientific">Gordonia sp. MP11Mi</name>
    <dbReference type="NCBI Taxonomy" id="3022769"/>
    <lineage>
        <taxon>Bacteria</taxon>
        <taxon>Bacillati</taxon>
        <taxon>Actinomycetota</taxon>
        <taxon>Actinomycetes</taxon>
        <taxon>Mycobacteriales</taxon>
        <taxon>Gordoniaceae</taxon>
        <taxon>Gordonia</taxon>
    </lineage>
</organism>
<name>A0AA97GWZ0_9ACTN</name>
<reference evidence="2" key="1">
    <citation type="submission" date="2023-06" db="EMBL/GenBank/DDBJ databases">
        <title>Gordonia sp. nov. and Pseudochrobactrum sp. nov., two species isolated from the burying beetle Nicrophorus vespilloides.</title>
        <authorList>
            <person name="Poehlein A."/>
            <person name="Guzman J."/>
            <person name="Daniel R."/>
            <person name="Vilcinskas A."/>
        </authorList>
    </citation>
    <scope>NUCLEOTIDE SEQUENCE</scope>
    <source>
        <strain evidence="2">MP11Mi</strain>
    </source>
</reference>
<accession>A0AA97GWZ0</accession>
<keyword evidence="1" id="KW-0812">Transmembrane</keyword>
<dbReference type="AlphaFoldDB" id="A0AA97GWZ0"/>
<sequence>MSGQVEVAPAGVAAFGAMSGTVGAATAGAMTVDAAQAAVLAAAFGLIGQEFLAAYAIAETNHLQAVGRLAAAHTGSAAATAAGLAGFRAADEASAIGVSSR</sequence>
<dbReference type="RefSeq" id="WP_420038964.1">
    <property type="nucleotide sequence ID" value="NZ_CP128986.1"/>
</dbReference>